<dbReference type="PANTHER" id="PTHR43442">
    <property type="entry name" value="GLUCONOKINASE-RELATED"/>
    <property type="match status" value="1"/>
</dbReference>
<evidence type="ECO:0000256" key="9">
    <source>
        <dbReference type="ARBA" id="ARBA00048090"/>
    </source>
</evidence>
<comment type="catalytic activity">
    <reaction evidence="9 10">
        <text>D-gluconate + ATP = 6-phospho-D-gluconate + ADP + H(+)</text>
        <dbReference type="Rhea" id="RHEA:19433"/>
        <dbReference type="ChEBI" id="CHEBI:15378"/>
        <dbReference type="ChEBI" id="CHEBI:18391"/>
        <dbReference type="ChEBI" id="CHEBI:30616"/>
        <dbReference type="ChEBI" id="CHEBI:58759"/>
        <dbReference type="ChEBI" id="CHEBI:456216"/>
        <dbReference type="EC" id="2.7.1.12"/>
    </reaction>
</comment>
<dbReference type="RefSeq" id="WP_039194968.1">
    <property type="nucleotide sequence ID" value="NZ_JRFJ01000005.1"/>
</dbReference>
<dbReference type="SUPFAM" id="SSF52540">
    <property type="entry name" value="P-loop containing nucleoside triphosphate hydrolases"/>
    <property type="match status" value="1"/>
</dbReference>
<keyword evidence="7 10" id="KW-0067">ATP-binding</keyword>
<dbReference type="Gene3D" id="3.40.50.300">
    <property type="entry name" value="P-loop containing nucleotide triphosphate hydrolases"/>
    <property type="match status" value="1"/>
</dbReference>
<dbReference type="AlphaFoldDB" id="A0A0B1PZG5"/>
<dbReference type="EC" id="2.7.1.12" evidence="3 10"/>
<dbReference type="PANTHER" id="PTHR43442:SF3">
    <property type="entry name" value="GLUCONOKINASE-RELATED"/>
    <property type="match status" value="1"/>
</dbReference>
<dbReference type="GO" id="GO:0019521">
    <property type="term" value="P:D-gluconate metabolic process"/>
    <property type="evidence" value="ECO:0007669"/>
    <property type="project" value="UniProtKB-KW"/>
</dbReference>
<accession>A0A0B1PZG5</accession>
<evidence type="ECO:0000256" key="3">
    <source>
        <dbReference type="ARBA" id="ARBA00012054"/>
    </source>
</evidence>
<evidence type="ECO:0000256" key="8">
    <source>
        <dbReference type="ARBA" id="ARBA00023064"/>
    </source>
</evidence>
<protein>
    <recommendedName>
        <fullName evidence="3 10">Gluconokinase</fullName>
        <ecNumber evidence="3 10">2.7.1.12</ecNumber>
    </recommendedName>
</protein>
<evidence type="ECO:0000256" key="7">
    <source>
        <dbReference type="ARBA" id="ARBA00022840"/>
    </source>
</evidence>
<evidence type="ECO:0000313" key="11">
    <source>
        <dbReference type="EMBL" id="KHJ53504.1"/>
    </source>
</evidence>
<dbReference type="STRING" id="370622.LA66_16255"/>
<keyword evidence="8" id="KW-0311">Gluconate utilization</keyword>
<dbReference type="Proteomes" id="UP000030826">
    <property type="component" value="Unassembled WGS sequence"/>
</dbReference>
<keyword evidence="5 10" id="KW-0547">Nucleotide-binding</keyword>
<evidence type="ECO:0000256" key="5">
    <source>
        <dbReference type="ARBA" id="ARBA00022741"/>
    </source>
</evidence>
<gene>
    <name evidence="11" type="ORF">LA66_16255</name>
</gene>
<evidence type="ECO:0000256" key="2">
    <source>
        <dbReference type="ARBA" id="ARBA00008420"/>
    </source>
</evidence>
<evidence type="ECO:0000256" key="1">
    <source>
        <dbReference type="ARBA" id="ARBA00004761"/>
    </source>
</evidence>
<comment type="caution">
    <text evidence="11">The sequence shown here is derived from an EMBL/GenBank/DDBJ whole genome shotgun (WGS) entry which is preliminary data.</text>
</comment>
<evidence type="ECO:0000256" key="6">
    <source>
        <dbReference type="ARBA" id="ARBA00022777"/>
    </source>
</evidence>
<dbReference type="GO" id="GO:0005737">
    <property type="term" value="C:cytoplasm"/>
    <property type="evidence" value="ECO:0007669"/>
    <property type="project" value="TreeGrafter"/>
</dbReference>
<dbReference type="Pfam" id="PF13671">
    <property type="entry name" value="AAA_33"/>
    <property type="match status" value="1"/>
</dbReference>
<dbReference type="InterPro" id="IPR027417">
    <property type="entry name" value="P-loop_NTPase"/>
</dbReference>
<evidence type="ECO:0000313" key="12">
    <source>
        <dbReference type="Proteomes" id="UP000030826"/>
    </source>
</evidence>
<comment type="pathway">
    <text evidence="1">Carbohydrate acid metabolism.</text>
</comment>
<dbReference type="InterPro" id="IPR006001">
    <property type="entry name" value="Therm_gnt_kin"/>
</dbReference>
<dbReference type="GO" id="GO:0005524">
    <property type="term" value="F:ATP binding"/>
    <property type="evidence" value="ECO:0007669"/>
    <property type="project" value="UniProtKB-KW"/>
</dbReference>
<organism evidence="11 12">
    <name type="scientific">Aureimonas altamirensis</name>
    <dbReference type="NCBI Taxonomy" id="370622"/>
    <lineage>
        <taxon>Bacteria</taxon>
        <taxon>Pseudomonadati</taxon>
        <taxon>Pseudomonadota</taxon>
        <taxon>Alphaproteobacteria</taxon>
        <taxon>Hyphomicrobiales</taxon>
        <taxon>Aurantimonadaceae</taxon>
        <taxon>Aureimonas</taxon>
    </lineage>
</organism>
<keyword evidence="4 10" id="KW-0808">Transferase</keyword>
<keyword evidence="6 10" id="KW-0418">Kinase</keyword>
<reference evidence="11 12" key="1">
    <citation type="submission" date="2014-09" db="EMBL/GenBank/DDBJ databases">
        <title>Isolation and characterization of Aurantimonas altamirensis ON-56566 from clinical sample following a dog bite.</title>
        <authorList>
            <person name="Eshaghi A."/>
            <person name="Li A."/>
            <person name="Shahinas D."/>
            <person name="Bahn P."/>
            <person name="Kus J.V."/>
            <person name="Patel S.N."/>
        </authorList>
    </citation>
    <scope>NUCLEOTIDE SEQUENCE [LARGE SCALE GENOMIC DNA]</scope>
    <source>
        <strain evidence="11 12">ON-56566</strain>
    </source>
</reference>
<dbReference type="CDD" id="cd02021">
    <property type="entry name" value="GntK"/>
    <property type="match status" value="1"/>
</dbReference>
<sequence>MSDTSRPFAAIVMGPSGVGKTTTAKGVADRLGWQFAEGDEFHPKANIDKMSAGIPLDDEDRAPWLRSIRDWISDRSDAGLNCVLTCSALKKRYRDILREARAEVLFIELDAPIDLVGERMAHRKGHYMPTSLLKSQFDTLEPLEAGESGIVVSVQDTPEKVIEDAVAALEKAGAKPAGPTAA</sequence>
<comment type="similarity">
    <text evidence="2 10">Belongs to the gluconokinase GntK/GntV family.</text>
</comment>
<evidence type="ECO:0000256" key="10">
    <source>
        <dbReference type="RuleBase" id="RU363066"/>
    </source>
</evidence>
<dbReference type="GO" id="GO:0046316">
    <property type="term" value="F:gluconokinase activity"/>
    <property type="evidence" value="ECO:0007669"/>
    <property type="project" value="UniProtKB-EC"/>
</dbReference>
<dbReference type="NCBIfam" id="TIGR01313">
    <property type="entry name" value="therm_gnt_kin"/>
    <property type="match status" value="1"/>
</dbReference>
<dbReference type="FunFam" id="3.40.50.300:FF:000522">
    <property type="entry name" value="Gluconokinase"/>
    <property type="match status" value="1"/>
</dbReference>
<evidence type="ECO:0000256" key="4">
    <source>
        <dbReference type="ARBA" id="ARBA00022679"/>
    </source>
</evidence>
<dbReference type="EMBL" id="JRFJ01000005">
    <property type="protein sequence ID" value="KHJ53504.1"/>
    <property type="molecule type" value="Genomic_DNA"/>
</dbReference>
<proteinExistence type="inferred from homology"/>
<name>A0A0B1PZG5_9HYPH</name>